<reference evidence="1" key="1">
    <citation type="journal article" date="2021" name="Proc. Natl. Acad. Sci. U.S.A.">
        <title>A Catalog of Tens of Thousands of Viruses from Human Metagenomes Reveals Hidden Associations with Chronic Diseases.</title>
        <authorList>
            <person name="Tisza M.J."/>
            <person name="Buck C.B."/>
        </authorList>
    </citation>
    <scope>NUCLEOTIDE SEQUENCE</scope>
    <source>
        <strain evidence="1">Ct9UA16</strain>
    </source>
</reference>
<organism evidence="1">
    <name type="scientific">Siphoviridae sp. ct9UA16</name>
    <dbReference type="NCBI Taxonomy" id="2827793"/>
    <lineage>
        <taxon>Viruses</taxon>
        <taxon>Duplodnaviria</taxon>
        <taxon>Heunggongvirae</taxon>
        <taxon>Uroviricota</taxon>
        <taxon>Caudoviricetes</taxon>
    </lineage>
</organism>
<sequence>MLKQITQEETNRRYIRERTSERDTHCLRCYYCCKIFEAGDDSGYICPRCGRELIEMGFLKGDKSWQKK</sequence>
<keyword evidence="1" id="KW-0240">DNA-directed RNA polymerase</keyword>
<accession>A0A8S5TMI8</accession>
<proteinExistence type="predicted"/>
<dbReference type="GO" id="GO:0000428">
    <property type="term" value="C:DNA-directed RNA polymerase complex"/>
    <property type="evidence" value="ECO:0007669"/>
    <property type="project" value="UniProtKB-KW"/>
</dbReference>
<dbReference type="EMBL" id="BK032859">
    <property type="protein sequence ID" value="DAF64408.1"/>
    <property type="molecule type" value="Genomic_DNA"/>
</dbReference>
<name>A0A8S5TMI8_9CAUD</name>
<keyword evidence="1" id="KW-0804">Transcription</keyword>
<evidence type="ECO:0000313" key="1">
    <source>
        <dbReference type="EMBL" id="DAF64408.1"/>
    </source>
</evidence>
<protein>
    <submittedName>
        <fullName evidence="1">DNA-directed RNA polymerase II subunit</fullName>
    </submittedName>
</protein>